<dbReference type="EMBL" id="CP158297">
    <property type="protein sequence ID" value="XBV83888.1"/>
    <property type="molecule type" value="Genomic_DNA"/>
</dbReference>
<protein>
    <submittedName>
        <fullName evidence="2">DMT family transporter</fullName>
    </submittedName>
</protein>
<geneLocation type="plasmid" evidence="2">
    <name>pDson01</name>
</geneLocation>
<keyword evidence="1" id="KW-0812">Transmembrane</keyword>
<dbReference type="AlphaFoldDB" id="A0AAU7U6Z8"/>
<reference evidence="2" key="1">
    <citation type="submission" date="2024-06" db="EMBL/GenBank/DDBJ databases">
        <title>Draft Genome Sequence of Deinococcus sonorensis Type Strain KR-87, a Biofilm Producing Representative of the Genus Deinococcus.</title>
        <authorList>
            <person name="Boren L.S."/>
            <person name="Grosso R.A."/>
            <person name="Hugenberg-Cox A.N."/>
            <person name="Hill J.T.E."/>
            <person name="Albert C.M."/>
            <person name="Tuohy J.M."/>
        </authorList>
    </citation>
    <scope>NUCLEOTIDE SEQUENCE</scope>
    <source>
        <strain evidence="2">KR-87</strain>
        <plasmid evidence="2">pDson01</plasmid>
    </source>
</reference>
<dbReference type="PANTHER" id="PTHR34821:SF2">
    <property type="entry name" value="INNER MEMBRANE PROTEIN YDCZ"/>
    <property type="match status" value="1"/>
</dbReference>
<feature type="transmembrane region" description="Helical" evidence="1">
    <location>
        <begin position="76"/>
        <end position="94"/>
    </location>
</feature>
<evidence type="ECO:0000256" key="1">
    <source>
        <dbReference type="SAM" id="Phobius"/>
    </source>
</evidence>
<feature type="transmembrane region" description="Helical" evidence="1">
    <location>
        <begin position="134"/>
        <end position="152"/>
    </location>
</feature>
<dbReference type="InterPro" id="IPR006750">
    <property type="entry name" value="YdcZ"/>
</dbReference>
<dbReference type="KEGG" id="dsc:ABOD76_02240"/>
<feature type="transmembrane region" description="Helical" evidence="1">
    <location>
        <begin position="100"/>
        <end position="118"/>
    </location>
</feature>
<organism evidence="2">
    <name type="scientific">Deinococcus sonorensis KR-87</name>
    <dbReference type="NCBI Taxonomy" id="694439"/>
    <lineage>
        <taxon>Bacteria</taxon>
        <taxon>Thermotogati</taxon>
        <taxon>Deinococcota</taxon>
        <taxon>Deinococci</taxon>
        <taxon>Deinococcales</taxon>
        <taxon>Deinococcaceae</taxon>
        <taxon>Deinococcus</taxon>
    </lineage>
</organism>
<dbReference type="RefSeq" id="WP_350241718.1">
    <property type="nucleotide sequence ID" value="NZ_CP158297.1"/>
</dbReference>
<dbReference type="GO" id="GO:0005886">
    <property type="term" value="C:plasma membrane"/>
    <property type="evidence" value="ECO:0007669"/>
    <property type="project" value="TreeGrafter"/>
</dbReference>
<keyword evidence="1" id="KW-1133">Transmembrane helix</keyword>
<evidence type="ECO:0000313" key="2">
    <source>
        <dbReference type="EMBL" id="XBV83888.1"/>
    </source>
</evidence>
<sequence>MLSKPSFLLLTLALTTLGGSLLPVQFATNSALAQALGSVTLAGAVSYGVGSAALFALLRLQRHAPAWANAGQAPRWAWLGGVVGSAYVVGSMVLTRALGAPLATTLVITAQLLTAILLDHHGALGLPRRRINRARLLAITLALMALAVRWWGTT</sequence>
<feature type="transmembrane region" description="Helical" evidence="1">
    <location>
        <begin position="33"/>
        <end position="55"/>
    </location>
</feature>
<dbReference type="Pfam" id="PF04657">
    <property type="entry name" value="DMT_YdcZ"/>
    <property type="match status" value="1"/>
</dbReference>
<proteinExistence type="predicted"/>
<keyword evidence="2" id="KW-0614">Plasmid</keyword>
<keyword evidence="1" id="KW-0472">Membrane</keyword>
<accession>A0AAU7U6Z8</accession>
<name>A0AAU7U6Z8_9DEIO</name>
<dbReference type="PANTHER" id="PTHR34821">
    <property type="entry name" value="INNER MEMBRANE PROTEIN YDCZ"/>
    <property type="match status" value="1"/>
</dbReference>
<gene>
    <name evidence="2" type="ORF">ABOD76_02240</name>
</gene>